<dbReference type="InterPro" id="IPR032135">
    <property type="entry name" value="DUF4817"/>
</dbReference>
<dbReference type="EMBL" id="GL439053">
    <property type="protein sequence ID" value="EFN67911.1"/>
    <property type="molecule type" value="Genomic_DNA"/>
</dbReference>
<sequence>YTNAEMTDMHFMYGLADGNSLRARRLYIERFPNRNVPDRKTFERIHQ</sequence>
<dbReference type="Pfam" id="PF16087">
    <property type="entry name" value="DUF4817"/>
    <property type="match status" value="1"/>
</dbReference>
<organism evidence="4">
    <name type="scientific">Camponotus floridanus</name>
    <name type="common">Florida carpenter ant</name>
    <dbReference type="NCBI Taxonomy" id="104421"/>
    <lineage>
        <taxon>Eukaryota</taxon>
        <taxon>Metazoa</taxon>
        <taxon>Ecdysozoa</taxon>
        <taxon>Arthropoda</taxon>
        <taxon>Hexapoda</taxon>
        <taxon>Insecta</taxon>
        <taxon>Pterygota</taxon>
        <taxon>Neoptera</taxon>
        <taxon>Endopterygota</taxon>
        <taxon>Hymenoptera</taxon>
        <taxon>Apocrita</taxon>
        <taxon>Aculeata</taxon>
        <taxon>Formicoidea</taxon>
        <taxon>Formicidae</taxon>
        <taxon>Formicinae</taxon>
        <taxon>Camponotus</taxon>
    </lineage>
</organism>
<evidence type="ECO:0000313" key="2">
    <source>
        <dbReference type="EMBL" id="EFN61674.1"/>
    </source>
</evidence>
<protein>
    <recommendedName>
        <fullName evidence="1">DUF4817 domain-containing protein</fullName>
    </recommendedName>
</protein>
<dbReference type="Proteomes" id="UP000000311">
    <property type="component" value="Unassembled WGS sequence"/>
</dbReference>
<evidence type="ECO:0000313" key="3">
    <source>
        <dbReference type="EMBL" id="EFN67911.1"/>
    </source>
</evidence>
<name>E2AF79_CAMFO</name>
<dbReference type="OrthoDB" id="7699088at2759"/>
<reference evidence="3 4" key="1">
    <citation type="journal article" date="2010" name="Science">
        <title>Genomic comparison of the ants Camponotus floridanus and Harpegnathos saltator.</title>
        <authorList>
            <person name="Bonasio R."/>
            <person name="Zhang G."/>
            <person name="Ye C."/>
            <person name="Mutti N.S."/>
            <person name="Fang X."/>
            <person name="Qin N."/>
            <person name="Donahue G."/>
            <person name="Yang P."/>
            <person name="Li Q."/>
            <person name="Li C."/>
            <person name="Zhang P."/>
            <person name="Huang Z."/>
            <person name="Berger S.L."/>
            <person name="Reinberg D."/>
            <person name="Wang J."/>
            <person name="Liebig J."/>
        </authorList>
    </citation>
    <scope>NUCLEOTIDE SEQUENCE [LARGE SCALE GENOMIC DNA]</scope>
    <source>
        <strain evidence="4">C129</strain>
    </source>
</reference>
<accession>E2AF79</accession>
<keyword evidence="4" id="KW-1185">Reference proteome</keyword>
<feature type="domain" description="DUF4817" evidence="1">
    <location>
        <begin position="10"/>
        <end position="45"/>
    </location>
</feature>
<evidence type="ECO:0000313" key="4">
    <source>
        <dbReference type="Proteomes" id="UP000000311"/>
    </source>
</evidence>
<gene>
    <name evidence="3" type="ORF">EAG_02762</name>
    <name evidence="2" type="ORF">EAG_12981</name>
</gene>
<proteinExistence type="predicted"/>
<feature type="non-terminal residue" evidence="3">
    <location>
        <position position="47"/>
    </location>
</feature>
<dbReference type="AlphaFoldDB" id="E2AF79"/>
<dbReference type="EMBL" id="GL443744">
    <property type="protein sequence ID" value="EFN61674.1"/>
    <property type="molecule type" value="Genomic_DNA"/>
</dbReference>
<evidence type="ECO:0000259" key="1">
    <source>
        <dbReference type="Pfam" id="PF16087"/>
    </source>
</evidence>
<feature type="non-terminal residue" evidence="3">
    <location>
        <position position="1"/>
    </location>
</feature>